<keyword evidence="2" id="KW-1185">Reference proteome</keyword>
<organism evidence="1 2">
    <name type="scientific">Solanum bulbocastanum</name>
    <name type="common">Wild potato</name>
    <dbReference type="NCBI Taxonomy" id="147425"/>
    <lineage>
        <taxon>Eukaryota</taxon>
        <taxon>Viridiplantae</taxon>
        <taxon>Streptophyta</taxon>
        <taxon>Embryophyta</taxon>
        <taxon>Tracheophyta</taxon>
        <taxon>Spermatophyta</taxon>
        <taxon>Magnoliopsida</taxon>
        <taxon>eudicotyledons</taxon>
        <taxon>Gunneridae</taxon>
        <taxon>Pentapetalae</taxon>
        <taxon>asterids</taxon>
        <taxon>lamiids</taxon>
        <taxon>Solanales</taxon>
        <taxon>Solanaceae</taxon>
        <taxon>Solanoideae</taxon>
        <taxon>Solaneae</taxon>
        <taxon>Solanum</taxon>
    </lineage>
</organism>
<name>A0AAN8SUP9_SOLBU</name>
<dbReference type="Proteomes" id="UP001371456">
    <property type="component" value="Unassembled WGS sequence"/>
</dbReference>
<accession>A0AAN8SUP9</accession>
<dbReference type="EMBL" id="JBANQN010000012">
    <property type="protein sequence ID" value="KAK6772703.1"/>
    <property type="molecule type" value="Genomic_DNA"/>
</dbReference>
<gene>
    <name evidence="1" type="ORF">RDI58_027941</name>
</gene>
<evidence type="ECO:0000313" key="1">
    <source>
        <dbReference type="EMBL" id="KAK6772703.1"/>
    </source>
</evidence>
<reference evidence="1 2" key="1">
    <citation type="submission" date="2024-02" db="EMBL/GenBank/DDBJ databases">
        <title>de novo genome assembly of Solanum bulbocastanum strain 11H21.</title>
        <authorList>
            <person name="Hosaka A.J."/>
        </authorList>
    </citation>
    <scope>NUCLEOTIDE SEQUENCE [LARGE SCALE GENOMIC DNA]</scope>
    <source>
        <tissue evidence="1">Young leaves</tissue>
    </source>
</reference>
<evidence type="ECO:0000313" key="2">
    <source>
        <dbReference type="Proteomes" id="UP001371456"/>
    </source>
</evidence>
<proteinExistence type="predicted"/>
<comment type="caution">
    <text evidence="1">The sequence shown here is derived from an EMBL/GenBank/DDBJ whole genome shotgun (WGS) entry which is preliminary data.</text>
</comment>
<sequence length="14" mass="1590">MSSKSSNHHISYVI</sequence>
<protein>
    <submittedName>
        <fullName evidence="1">Uncharacterized protein</fullName>
    </submittedName>
</protein>